<name>A0A6B8RVH1_9BACL</name>
<reference evidence="4" key="1">
    <citation type="submission" date="2018-11" db="EMBL/GenBank/DDBJ databases">
        <title>Complete genome sequence of Paenibacillus sp. ML311-T8.</title>
        <authorList>
            <person name="Nam Y.-D."/>
            <person name="Kang J."/>
            <person name="Chung W.-H."/>
            <person name="Park Y.S."/>
        </authorList>
    </citation>
    <scope>NUCLEOTIDE SEQUENCE [LARGE SCALE GENOMIC DNA]</scope>
    <source>
        <strain evidence="4">ML311-T8</strain>
    </source>
</reference>
<dbReference type="InterPro" id="IPR036291">
    <property type="entry name" value="NAD(P)-bd_dom_sf"/>
</dbReference>
<keyword evidence="4" id="KW-1185">Reference proteome</keyword>
<organism evidence="3 4">
    <name type="scientific">Paenibacillus psychroresistens</name>
    <dbReference type="NCBI Taxonomy" id="1778678"/>
    <lineage>
        <taxon>Bacteria</taxon>
        <taxon>Bacillati</taxon>
        <taxon>Bacillota</taxon>
        <taxon>Bacilli</taxon>
        <taxon>Bacillales</taxon>
        <taxon>Paenibacillaceae</taxon>
        <taxon>Paenibacillus</taxon>
    </lineage>
</organism>
<feature type="domain" description="Gfo/Idh/MocA-like oxidoreductase N-terminal" evidence="1">
    <location>
        <begin position="7"/>
        <end position="125"/>
    </location>
</feature>
<dbReference type="Gene3D" id="3.40.50.720">
    <property type="entry name" value="NAD(P)-binding Rossmann-like Domain"/>
    <property type="match status" value="1"/>
</dbReference>
<proteinExistence type="predicted"/>
<evidence type="ECO:0000259" key="1">
    <source>
        <dbReference type="Pfam" id="PF01408"/>
    </source>
</evidence>
<protein>
    <submittedName>
        <fullName evidence="3">Gfo/Idh/MocA family oxidoreductase</fullName>
    </submittedName>
</protein>
<sequence length="329" mass="36244">MLDKGDLRVAVLGAGAIANEHFDAVQATEGLAACAVVDIDYAKANEVANFYEIKAYTDYRLMIQTEKPDVVAIALPHFLHKETAVFAAEHGCHLMLEKPMALSVLECDEIIEAGRKADIRILVGHTQHYMAENIHAKKIIQSGELGKLVMIHDIRHTNYFEDSRPQWFVEKAKSGGGILANLGTHSIDKIQWLTDSTVRQIKASISYYGSRGNVEGSGIIYLETVEGIPATIVQSGYLGASRNETEIIFTEGMLKLVTGESLWMSRGDSYKKLETVITAAPFELQYSDLLTAIRNHSETSCSPEYGRSVLAALEAVYRSAESGLEQVVY</sequence>
<dbReference type="InterPro" id="IPR000683">
    <property type="entry name" value="Gfo/Idh/MocA-like_OxRdtase_N"/>
</dbReference>
<dbReference type="OrthoDB" id="9815825at2"/>
<dbReference type="InterPro" id="IPR055170">
    <property type="entry name" value="GFO_IDH_MocA-like_dom"/>
</dbReference>
<dbReference type="InterPro" id="IPR051450">
    <property type="entry name" value="Gfo/Idh/MocA_Oxidoreductases"/>
</dbReference>
<evidence type="ECO:0000313" key="3">
    <source>
        <dbReference type="EMBL" id="QGQ99937.1"/>
    </source>
</evidence>
<dbReference type="Pfam" id="PF01408">
    <property type="entry name" value="GFO_IDH_MocA"/>
    <property type="match status" value="1"/>
</dbReference>
<gene>
    <name evidence="3" type="ORF">EHS13_03485</name>
</gene>
<evidence type="ECO:0000313" key="4">
    <source>
        <dbReference type="Proteomes" id="UP000426246"/>
    </source>
</evidence>
<dbReference type="PANTHER" id="PTHR43377:SF1">
    <property type="entry name" value="BILIVERDIN REDUCTASE A"/>
    <property type="match status" value="1"/>
</dbReference>
<dbReference type="SUPFAM" id="SSF51735">
    <property type="entry name" value="NAD(P)-binding Rossmann-fold domains"/>
    <property type="match status" value="1"/>
</dbReference>
<dbReference type="Pfam" id="PF22725">
    <property type="entry name" value="GFO_IDH_MocA_C3"/>
    <property type="match status" value="1"/>
</dbReference>
<dbReference type="GO" id="GO:0000166">
    <property type="term" value="F:nucleotide binding"/>
    <property type="evidence" value="ECO:0007669"/>
    <property type="project" value="InterPro"/>
</dbReference>
<dbReference type="AlphaFoldDB" id="A0A6B8RVH1"/>
<dbReference type="SUPFAM" id="SSF55347">
    <property type="entry name" value="Glyceraldehyde-3-phosphate dehydrogenase-like, C-terminal domain"/>
    <property type="match status" value="1"/>
</dbReference>
<feature type="domain" description="GFO/IDH/MocA-like oxidoreductase" evidence="2">
    <location>
        <begin position="135"/>
        <end position="254"/>
    </location>
</feature>
<dbReference type="Gene3D" id="3.30.360.10">
    <property type="entry name" value="Dihydrodipicolinate Reductase, domain 2"/>
    <property type="match status" value="1"/>
</dbReference>
<dbReference type="PANTHER" id="PTHR43377">
    <property type="entry name" value="BILIVERDIN REDUCTASE A"/>
    <property type="match status" value="1"/>
</dbReference>
<evidence type="ECO:0000259" key="2">
    <source>
        <dbReference type="Pfam" id="PF22725"/>
    </source>
</evidence>
<dbReference type="EMBL" id="CP034235">
    <property type="protein sequence ID" value="QGQ99937.1"/>
    <property type="molecule type" value="Genomic_DNA"/>
</dbReference>
<dbReference type="KEGG" id="ppsc:EHS13_03485"/>
<accession>A0A6B8RVH1</accession>
<dbReference type="Proteomes" id="UP000426246">
    <property type="component" value="Chromosome"/>
</dbReference>